<dbReference type="InterPro" id="IPR015813">
    <property type="entry name" value="Pyrv/PenolPyrv_kinase-like_dom"/>
</dbReference>
<dbReference type="EMBL" id="JBEPMB010000013">
    <property type="protein sequence ID" value="MET3616138.1"/>
    <property type="molecule type" value="Genomic_DNA"/>
</dbReference>
<dbReference type="EC" id="4.1.3.34" evidence="6"/>
<gene>
    <name evidence="6" type="ORF">ABID16_004487</name>
</gene>
<keyword evidence="3" id="KW-0479">Metal-binding</keyword>
<dbReference type="InterPro" id="IPR040442">
    <property type="entry name" value="Pyrv_kinase-like_dom_sf"/>
</dbReference>
<organism evidence="6 7">
    <name type="scientific">Rhizobium aquaticum</name>
    <dbReference type="NCBI Taxonomy" id="1549636"/>
    <lineage>
        <taxon>Bacteria</taxon>
        <taxon>Pseudomonadati</taxon>
        <taxon>Pseudomonadota</taxon>
        <taxon>Alphaproteobacteria</taxon>
        <taxon>Hyphomicrobiales</taxon>
        <taxon>Rhizobiaceae</taxon>
        <taxon>Rhizobium/Agrobacterium group</taxon>
        <taxon>Rhizobium</taxon>
    </lineage>
</organism>
<keyword evidence="6" id="KW-0456">Lyase</keyword>
<proteinExistence type="inferred from homology"/>
<evidence type="ECO:0000313" key="7">
    <source>
        <dbReference type="Proteomes" id="UP001549047"/>
    </source>
</evidence>
<keyword evidence="4" id="KW-0460">Magnesium</keyword>
<accession>A0ABV2J5V2</accession>
<dbReference type="SUPFAM" id="SSF51621">
    <property type="entry name" value="Phosphoenolpyruvate/pyruvate domain"/>
    <property type="match status" value="1"/>
</dbReference>
<evidence type="ECO:0000256" key="2">
    <source>
        <dbReference type="ARBA" id="ARBA00005568"/>
    </source>
</evidence>
<dbReference type="PIRSF" id="PIRSF015582">
    <property type="entry name" value="Cit_lyase_B"/>
    <property type="match status" value="1"/>
</dbReference>
<comment type="cofactor">
    <cofactor evidence="1">
        <name>Mg(2+)</name>
        <dbReference type="ChEBI" id="CHEBI:18420"/>
    </cofactor>
</comment>
<evidence type="ECO:0000259" key="5">
    <source>
        <dbReference type="Pfam" id="PF03328"/>
    </source>
</evidence>
<dbReference type="InterPro" id="IPR011206">
    <property type="entry name" value="Citrate_lyase_beta/mcl1/mcl2"/>
</dbReference>
<sequence length="267" mass="28535">MTLLFVPADRPERFDKALQAGADAVIVDLEDAVAAPNKGFARNALPDLIVKPDPTVAIYLRVNGASTAWHEEDMVIAARLPISGIVFPKAESAAEIAALRQRLAPHQRVIAIVETARGLAAVEALAPAADRLAFGSVDFSADLRCAHEREPLLHARHRIVLAARLADRPAPIDGVTLAVKDETAVEEDARYAIRMGFGGKLLIHPAQVEPAKRGLAPGDAEFAQAMKIIATVQDSAAQAVDGVMVDRPVLERARQIVAARERLLGGQ</sequence>
<dbReference type="Proteomes" id="UP001549047">
    <property type="component" value="Unassembled WGS sequence"/>
</dbReference>
<dbReference type="InterPro" id="IPR005000">
    <property type="entry name" value="Aldolase/citrate-lyase_domain"/>
</dbReference>
<evidence type="ECO:0000313" key="6">
    <source>
        <dbReference type="EMBL" id="MET3616138.1"/>
    </source>
</evidence>
<dbReference type="RefSeq" id="WP_354558595.1">
    <property type="nucleotide sequence ID" value="NZ_JBEPMB010000013.1"/>
</dbReference>
<comment type="similarity">
    <text evidence="2">Belongs to the HpcH/HpaI aldolase family.</text>
</comment>
<comment type="caution">
    <text evidence="6">The sequence shown here is derived from an EMBL/GenBank/DDBJ whole genome shotgun (WGS) entry which is preliminary data.</text>
</comment>
<dbReference type="Pfam" id="PF03328">
    <property type="entry name" value="HpcH_HpaI"/>
    <property type="match status" value="1"/>
</dbReference>
<dbReference type="Gene3D" id="3.20.20.60">
    <property type="entry name" value="Phosphoenolpyruvate-binding domains"/>
    <property type="match status" value="1"/>
</dbReference>
<name>A0ABV2J5V2_9HYPH</name>
<evidence type="ECO:0000256" key="3">
    <source>
        <dbReference type="ARBA" id="ARBA00022723"/>
    </source>
</evidence>
<dbReference type="PANTHER" id="PTHR32308:SF10">
    <property type="entry name" value="CITRATE LYASE SUBUNIT BETA"/>
    <property type="match status" value="1"/>
</dbReference>
<feature type="domain" description="HpcH/HpaI aldolase/citrate lyase" evidence="5">
    <location>
        <begin position="2"/>
        <end position="205"/>
    </location>
</feature>
<reference evidence="6 7" key="1">
    <citation type="submission" date="2024-06" db="EMBL/GenBank/DDBJ databases">
        <title>Genomic Encyclopedia of Type Strains, Phase IV (KMG-IV): sequencing the most valuable type-strain genomes for metagenomic binning, comparative biology and taxonomic classification.</title>
        <authorList>
            <person name="Goeker M."/>
        </authorList>
    </citation>
    <scope>NUCLEOTIDE SEQUENCE [LARGE SCALE GENOMIC DNA]</scope>
    <source>
        <strain evidence="6 7">DSM 29780</strain>
    </source>
</reference>
<keyword evidence="7" id="KW-1185">Reference proteome</keyword>
<dbReference type="GO" id="GO:0008816">
    <property type="term" value="F:citryl-CoA lyase activity"/>
    <property type="evidence" value="ECO:0007669"/>
    <property type="project" value="UniProtKB-EC"/>
</dbReference>
<protein>
    <submittedName>
        <fullName evidence="6">Citrate lyase subunit beta/citryl-CoA lyase</fullName>
        <ecNumber evidence="6">4.1.3.34</ecNumber>
    </submittedName>
</protein>
<evidence type="ECO:0000256" key="4">
    <source>
        <dbReference type="ARBA" id="ARBA00022842"/>
    </source>
</evidence>
<dbReference type="PANTHER" id="PTHR32308">
    <property type="entry name" value="LYASE BETA SUBUNIT, PUTATIVE (AFU_ORTHOLOGUE AFUA_4G13030)-RELATED"/>
    <property type="match status" value="1"/>
</dbReference>
<evidence type="ECO:0000256" key="1">
    <source>
        <dbReference type="ARBA" id="ARBA00001946"/>
    </source>
</evidence>